<proteinExistence type="predicted"/>
<reference evidence="2 4" key="2">
    <citation type="submission" date="2018-06" db="EMBL/GenBank/DDBJ databases">
        <authorList>
            <consortium name="Pathogen Informatics"/>
            <person name="Doyle S."/>
        </authorList>
    </citation>
    <scope>NUCLEOTIDE SEQUENCE [LARGE SCALE GENOMIC DNA]</scope>
    <source>
        <strain evidence="2 4">NCTC11212</strain>
    </source>
</reference>
<gene>
    <name evidence="2" type="ORF">NCTC11212_04281</name>
    <name evidence="1" type="ORF">SAMN05421800_1131</name>
</gene>
<reference evidence="1 3" key="1">
    <citation type="submission" date="2017-02" db="EMBL/GenBank/DDBJ databases">
        <authorList>
            <person name="Varghese N."/>
            <person name="Submissions S."/>
        </authorList>
    </citation>
    <scope>NUCLEOTIDE SEQUENCE [LARGE SCALE GENOMIC DNA]</scope>
    <source>
        <strain evidence="1 3">DSM 16775</strain>
    </source>
</reference>
<evidence type="ECO:0008006" key="5">
    <source>
        <dbReference type="Google" id="ProtNLM"/>
    </source>
</evidence>
<organism evidence="2 4">
    <name type="scientific">Chryseobacterium balustinum</name>
    <dbReference type="NCBI Taxonomy" id="246"/>
    <lineage>
        <taxon>Bacteria</taxon>
        <taxon>Pseudomonadati</taxon>
        <taxon>Bacteroidota</taxon>
        <taxon>Flavobacteriia</taxon>
        <taxon>Flavobacteriales</taxon>
        <taxon>Weeksellaceae</taxon>
        <taxon>Chryseobacterium group</taxon>
        <taxon>Chryseobacterium</taxon>
    </lineage>
</organism>
<dbReference type="RefSeq" id="WP_123920709.1">
    <property type="nucleotide sequence ID" value="NZ_CP033934.1"/>
</dbReference>
<dbReference type="EMBL" id="FUZE01000013">
    <property type="protein sequence ID" value="SKB89435.1"/>
    <property type="molecule type" value="Genomic_DNA"/>
</dbReference>
<evidence type="ECO:0000313" key="1">
    <source>
        <dbReference type="EMBL" id="SKB89435.1"/>
    </source>
</evidence>
<dbReference type="AlphaFoldDB" id="A0AAX2ISG3"/>
<name>A0AAX2ISG3_9FLAO</name>
<comment type="caution">
    <text evidence="2">The sequence shown here is derived from an EMBL/GenBank/DDBJ whole genome shotgun (WGS) entry which is preliminary data.</text>
</comment>
<evidence type="ECO:0000313" key="2">
    <source>
        <dbReference type="EMBL" id="SQA92764.1"/>
    </source>
</evidence>
<sequence>MKKSSCLTHLFLLISAITFYSQKINDSTKVDVSVLALNLNHLIPENHATILIDSVVEKLEISDIISQFKGGEDQAIILGCY</sequence>
<dbReference type="Proteomes" id="UP000190669">
    <property type="component" value="Unassembled WGS sequence"/>
</dbReference>
<protein>
    <recommendedName>
        <fullName evidence="5">DUF4347 domain-containing protein</fullName>
    </recommendedName>
</protein>
<dbReference type="EMBL" id="UAVR01000024">
    <property type="protein sequence ID" value="SQA92764.1"/>
    <property type="molecule type" value="Genomic_DNA"/>
</dbReference>
<evidence type="ECO:0000313" key="4">
    <source>
        <dbReference type="Proteomes" id="UP000251937"/>
    </source>
</evidence>
<dbReference type="Proteomes" id="UP000251937">
    <property type="component" value="Unassembled WGS sequence"/>
</dbReference>
<accession>A0AAX2ISG3</accession>
<keyword evidence="3" id="KW-1185">Reference proteome</keyword>
<evidence type="ECO:0000313" key="3">
    <source>
        <dbReference type="Proteomes" id="UP000190669"/>
    </source>
</evidence>